<dbReference type="GO" id="GO:0005737">
    <property type="term" value="C:cytoplasm"/>
    <property type="evidence" value="ECO:0007669"/>
    <property type="project" value="UniProtKB-SubCell"/>
</dbReference>
<dbReference type="Pfam" id="PF03810">
    <property type="entry name" value="IBN_N"/>
    <property type="match status" value="1"/>
</dbReference>
<dbReference type="GO" id="GO:0031267">
    <property type="term" value="F:small GTPase binding"/>
    <property type="evidence" value="ECO:0007669"/>
    <property type="project" value="InterPro"/>
</dbReference>
<name>A0A699ZE92_HAELA</name>
<evidence type="ECO:0000256" key="1">
    <source>
        <dbReference type="ARBA" id="ARBA00004123"/>
    </source>
</evidence>
<dbReference type="EMBL" id="BLLF01001155">
    <property type="protein sequence ID" value="GFH17486.1"/>
    <property type="molecule type" value="Genomic_DNA"/>
</dbReference>
<dbReference type="Gene3D" id="1.25.10.10">
    <property type="entry name" value="Leucine-rich Repeat Variant"/>
    <property type="match status" value="1"/>
</dbReference>
<keyword evidence="4" id="KW-0963">Cytoplasm</keyword>
<evidence type="ECO:0000259" key="8">
    <source>
        <dbReference type="PROSITE" id="PS50166"/>
    </source>
</evidence>
<evidence type="ECO:0000256" key="3">
    <source>
        <dbReference type="ARBA" id="ARBA00022448"/>
    </source>
</evidence>
<keyword evidence="5" id="KW-0677">Repeat</keyword>
<evidence type="ECO:0000256" key="4">
    <source>
        <dbReference type="ARBA" id="ARBA00022490"/>
    </source>
</evidence>
<proteinExistence type="predicted"/>
<dbReference type="PROSITE" id="PS50166">
    <property type="entry name" value="IMPORTIN_B_NT"/>
    <property type="match status" value="1"/>
</dbReference>
<dbReference type="InterPro" id="IPR057672">
    <property type="entry name" value="TPR_IPO4/5"/>
</dbReference>
<dbReference type="InterPro" id="IPR011989">
    <property type="entry name" value="ARM-like"/>
</dbReference>
<evidence type="ECO:0000256" key="7">
    <source>
        <dbReference type="ARBA" id="ARBA00023242"/>
    </source>
</evidence>
<evidence type="ECO:0000256" key="5">
    <source>
        <dbReference type="ARBA" id="ARBA00022737"/>
    </source>
</evidence>
<feature type="domain" description="Importin N-terminal" evidence="8">
    <location>
        <begin position="31"/>
        <end position="102"/>
    </location>
</feature>
<keyword evidence="10" id="KW-1185">Reference proteome</keyword>
<gene>
    <name evidence="9" type="ORF">HaLaN_14135</name>
</gene>
<keyword evidence="3" id="KW-0813">Transport</keyword>
<dbReference type="GO" id="GO:0006606">
    <property type="term" value="P:protein import into nucleus"/>
    <property type="evidence" value="ECO:0007669"/>
    <property type="project" value="InterPro"/>
</dbReference>
<evidence type="ECO:0000256" key="6">
    <source>
        <dbReference type="ARBA" id="ARBA00022927"/>
    </source>
</evidence>
<dbReference type="InterPro" id="IPR001494">
    <property type="entry name" value="Importin-beta_N"/>
</dbReference>
<comment type="subcellular location">
    <subcellularLocation>
        <location evidence="2">Cytoplasm</location>
    </subcellularLocation>
    <subcellularLocation>
        <location evidence="1">Nucleus</location>
    </subcellularLocation>
</comment>
<evidence type="ECO:0000256" key="2">
    <source>
        <dbReference type="ARBA" id="ARBA00004496"/>
    </source>
</evidence>
<keyword evidence="6" id="KW-0653">Protein transport</keyword>
<dbReference type="Pfam" id="PF25780">
    <property type="entry name" value="TPR_IPO5"/>
    <property type="match status" value="1"/>
</dbReference>
<dbReference type="SMART" id="SM00913">
    <property type="entry name" value="IBN_N"/>
    <property type="match status" value="1"/>
</dbReference>
<dbReference type="Proteomes" id="UP000485058">
    <property type="component" value="Unassembled WGS sequence"/>
</dbReference>
<reference evidence="9 10" key="1">
    <citation type="submission" date="2020-02" db="EMBL/GenBank/DDBJ databases">
        <title>Draft genome sequence of Haematococcus lacustris strain NIES-144.</title>
        <authorList>
            <person name="Morimoto D."/>
            <person name="Nakagawa S."/>
            <person name="Yoshida T."/>
            <person name="Sawayama S."/>
        </authorList>
    </citation>
    <scope>NUCLEOTIDE SEQUENCE [LARGE SCALE GENOMIC DNA]</scope>
    <source>
        <strain evidence="9 10">NIES-144</strain>
    </source>
</reference>
<evidence type="ECO:0000313" key="10">
    <source>
        <dbReference type="Proteomes" id="UP000485058"/>
    </source>
</evidence>
<dbReference type="SUPFAM" id="SSF48371">
    <property type="entry name" value="ARM repeat"/>
    <property type="match status" value="1"/>
</dbReference>
<dbReference type="InterPro" id="IPR016024">
    <property type="entry name" value="ARM-type_fold"/>
</dbReference>
<dbReference type="PANTHER" id="PTHR10527">
    <property type="entry name" value="IMPORTIN BETA"/>
    <property type="match status" value="1"/>
</dbReference>
<sequence>MADLAALSTPAGFEQLVAHMMLADNESRKQAEAVFEKVKEHPDACAGSLLTVMRSSANIEHRSFAAITLRRVLTRDDPTLWSKCSDNVKAGIKHELLLALNEEQDKTVLRKAWDTVAELGAELADEQLPGGTQWPELVPTMFSFVQSGVPVKMETGLSVLASLAHCMVTALQPQLGPLTAALGSCLSHADREVQLAALKATSNFIQALDEPAEREKLSPLIQPMLACLASSLNAGDEASAQEALEMFIEGTRHDAQAAHLRRQPAATQPAAELPAWGA</sequence>
<dbReference type="AlphaFoldDB" id="A0A699ZE92"/>
<organism evidence="9 10">
    <name type="scientific">Haematococcus lacustris</name>
    <name type="common">Green alga</name>
    <name type="synonym">Haematococcus pluvialis</name>
    <dbReference type="NCBI Taxonomy" id="44745"/>
    <lineage>
        <taxon>Eukaryota</taxon>
        <taxon>Viridiplantae</taxon>
        <taxon>Chlorophyta</taxon>
        <taxon>core chlorophytes</taxon>
        <taxon>Chlorophyceae</taxon>
        <taxon>CS clade</taxon>
        <taxon>Chlamydomonadales</taxon>
        <taxon>Haematococcaceae</taxon>
        <taxon>Haematococcus</taxon>
    </lineage>
</organism>
<comment type="caution">
    <text evidence="9">The sequence shown here is derived from an EMBL/GenBank/DDBJ whole genome shotgun (WGS) entry which is preliminary data.</text>
</comment>
<evidence type="ECO:0000313" key="9">
    <source>
        <dbReference type="EMBL" id="GFH17486.1"/>
    </source>
</evidence>
<protein>
    <submittedName>
        <fullName evidence="9">Importin N-terminal domain-containing protein</fullName>
    </submittedName>
</protein>
<keyword evidence="7" id="KW-0539">Nucleus</keyword>
<dbReference type="InterPro" id="IPR040122">
    <property type="entry name" value="Importin_beta"/>
</dbReference>
<accession>A0A699ZE92</accession>